<dbReference type="KEGG" id="smas:HUE87_03935"/>
<feature type="transmembrane region" description="Helical" evidence="1">
    <location>
        <begin position="137"/>
        <end position="160"/>
    </location>
</feature>
<name>A0A7S7RRC3_9BACT</name>
<evidence type="ECO:0000313" key="3">
    <source>
        <dbReference type="Proteomes" id="UP000593836"/>
    </source>
</evidence>
<evidence type="ECO:0000313" key="2">
    <source>
        <dbReference type="EMBL" id="QOY55395.1"/>
    </source>
</evidence>
<keyword evidence="1" id="KW-1133">Transmembrane helix</keyword>
<keyword evidence="3" id="KW-1185">Reference proteome</keyword>
<proteinExistence type="predicted"/>
<organism evidence="2 3">
    <name type="scientific">Candidatus Sulfurimonas marisnigri</name>
    <dbReference type="NCBI Taxonomy" id="2740405"/>
    <lineage>
        <taxon>Bacteria</taxon>
        <taxon>Pseudomonadati</taxon>
        <taxon>Campylobacterota</taxon>
        <taxon>Epsilonproteobacteria</taxon>
        <taxon>Campylobacterales</taxon>
        <taxon>Sulfurimonadaceae</taxon>
        <taxon>Sulfurimonas</taxon>
    </lineage>
</organism>
<protein>
    <submittedName>
        <fullName evidence="2">Uncharacterized protein</fullName>
    </submittedName>
</protein>
<evidence type="ECO:0000256" key="1">
    <source>
        <dbReference type="SAM" id="Phobius"/>
    </source>
</evidence>
<dbReference type="AlphaFoldDB" id="A0A7S7RRC3"/>
<dbReference type="EMBL" id="CP054493">
    <property type="protein sequence ID" value="QOY55395.1"/>
    <property type="molecule type" value="Genomic_DNA"/>
</dbReference>
<dbReference type="RefSeq" id="WP_194367435.1">
    <property type="nucleotide sequence ID" value="NZ_CP054493.1"/>
</dbReference>
<sequence>MAIFTAGCIESTNNSNTIRNRVYELAKHDLDSPAMKISVRKSPTCINFIAFLPKDKIIQENILKKVSECEARTVIVFELDYKYVGVVCEYRRIIDYILDKPKEFAQERGYETAFVDNDDGVKLVSFNLDNTSRAAKAGFVSLGFTILLTTTIFYSGFYYMQDTKINSGNKASLESQYKKIVTSKFKQSEKILEKVDLVDILENIEHLTKSSHSTLEKVEYNKGDICVKVNTPEIEQFIGMLPQKTNIKQKDNLNGKVEYCYETI</sequence>
<keyword evidence="1" id="KW-0812">Transmembrane</keyword>
<gene>
    <name evidence="2" type="ORF">HUE87_03935</name>
</gene>
<keyword evidence="1" id="KW-0472">Membrane</keyword>
<reference evidence="2 3" key="1">
    <citation type="submission" date="2020-05" db="EMBL/GenBank/DDBJ databases">
        <title>Sulfurimonas marisnigri, sp. nov., and Sulfurimonas baltica, sp. nov., manganese oxide reducing chemolithoautotrophs of the class Epsilonproteobacteria isolated from the pelagic redoxclines of the Black and Baltic Seas and emended description of the genus Sulfurimonas.</title>
        <authorList>
            <person name="Henkel J.V."/>
            <person name="Laudan C."/>
            <person name="Werner J."/>
            <person name="Neu T."/>
            <person name="Plewe S."/>
            <person name="Sproer C."/>
            <person name="Bunk B."/>
            <person name="Schulz-Vogt H.N."/>
        </authorList>
    </citation>
    <scope>NUCLEOTIDE SEQUENCE [LARGE SCALE GENOMIC DNA]</scope>
    <source>
        <strain evidence="2 3">SoZ1</strain>
    </source>
</reference>
<accession>A0A7S7RRC3</accession>
<dbReference type="Proteomes" id="UP000593836">
    <property type="component" value="Chromosome"/>
</dbReference>